<dbReference type="FunFam" id="1.10.10.60:FF:000141">
    <property type="entry name" value="TetR family transcriptional regulator"/>
    <property type="match status" value="1"/>
</dbReference>
<dbReference type="EMBL" id="JAADZU010000004">
    <property type="protein sequence ID" value="NDK88413.1"/>
    <property type="molecule type" value="Genomic_DNA"/>
</dbReference>
<protein>
    <submittedName>
        <fullName evidence="7">TetR/AcrR family transcriptional regulator</fullName>
    </submittedName>
</protein>
<dbReference type="Proteomes" id="UP000466307">
    <property type="component" value="Unassembled WGS sequence"/>
</dbReference>
<dbReference type="InterPro" id="IPR041490">
    <property type="entry name" value="KstR2_TetR_C"/>
</dbReference>
<dbReference type="PANTHER" id="PTHR30055">
    <property type="entry name" value="HTH-TYPE TRANSCRIPTIONAL REGULATOR RUTR"/>
    <property type="match status" value="1"/>
</dbReference>
<dbReference type="PRINTS" id="PR00455">
    <property type="entry name" value="HTHTETR"/>
</dbReference>
<evidence type="ECO:0000256" key="2">
    <source>
        <dbReference type="ARBA" id="ARBA00023125"/>
    </source>
</evidence>
<feature type="domain" description="HTH tetR-type" evidence="6">
    <location>
        <begin position="21"/>
        <end position="81"/>
    </location>
</feature>
<dbReference type="SUPFAM" id="SSF46689">
    <property type="entry name" value="Homeodomain-like"/>
    <property type="match status" value="2"/>
</dbReference>
<dbReference type="Pfam" id="PF00440">
    <property type="entry name" value="TetR_N"/>
    <property type="match status" value="2"/>
</dbReference>
<dbReference type="PROSITE" id="PS50977">
    <property type="entry name" value="HTH_TETR_2"/>
    <property type="match status" value="2"/>
</dbReference>
<accession>A0A7K3LJS0</accession>
<feature type="DNA-binding region" description="H-T-H motif" evidence="4">
    <location>
        <begin position="243"/>
        <end position="262"/>
    </location>
</feature>
<keyword evidence="8" id="KW-1185">Reference proteome</keyword>
<evidence type="ECO:0000259" key="6">
    <source>
        <dbReference type="PROSITE" id="PS50977"/>
    </source>
</evidence>
<feature type="domain" description="HTH tetR-type" evidence="6">
    <location>
        <begin position="220"/>
        <end position="280"/>
    </location>
</feature>
<keyword evidence="2 4" id="KW-0238">DNA-binding</keyword>
<feature type="DNA-binding region" description="H-T-H motif" evidence="4">
    <location>
        <begin position="44"/>
        <end position="63"/>
    </location>
</feature>
<evidence type="ECO:0000256" key="3">
    <source>
        <dbReference type="ARBA" id="ARBA00023163"/>
    </source>
</evidence>
<dbReference type="Gene3D" id="1.10.10.60">
    <property type="entry name" value="Homeodomain-like"/>
    <property type="match status" value="2"/>
</dbReference>
<gene>
    <name evidence="7" type="ORF">GYA93_02285</name>
</gene>
<dbReference type="InterPro" id="IPR009057">
    <property type="entry name" value="Homeodomain-like_sf"/>
</dbReference>
<evidence type="ECO:0000313" key="8">
    <source>
        <dbReference type="Proteomes" id="UP000466307"/>
    </source>
</evidence>
<evidence type="ECO:0000256" key="1">
    <source>
        <dbReference type="ARBA" id="ARBA00023015"/>
    </source>
</evidence>
<dbReference type="InterPro" id="IPR050109">
    <property type="entry name" value="HTH-type_TetR-like_transc_reg"/>
</dbReference>
<dbReference type="Gene3D" id="1.10.357.10">
    <property type="entry name" value="Tetracycline Repressor, domain 2"/>
    <property type="match status" value="2"/>
</dbReference>
<reference evidence="7 8" key="1">
    <citation type="submission" date="2020-01" db="EMBL/GenBank/DDBJ databases">
        <title>Investigation of new actinobacteria for the biodesulphurisation of diesel fuel.</title>
        <authorList>
            <person name="Athi Narayanan S.M."/>
        </authorList>
    </citation>
    <scope>NUCLEOTIDE SEQUENCE [LARGE SCALE GENOMIC DNA]</scope>
    <source>
        <strain evidence="7 8">213E</strain>
    </source>
</reference>
<dbReference type="Pfam" id="PF17932">
    <property type="entry name" value="TetR_C_24"/>
    <property type="match status" value="1"/>
</dbReference>
<evidence type="ECO:0000256" key="5">
    <source>
        <dbReference type="SAM" id="MobiDB-lite"/>
    </source>
</evidence>
<evidence type="ECO:0000256" key="4">
    <source>
        <dbReference type="PROSITE-ProRule" id="PRU00335"/>
    </source>
</evidence>
<name>A0A7K3LJS0_9ACTN</name>
<dbReference type="InterPro" id="IPR001647">
    <property type="entry name" value="HTH_TetR"/>
</dbReference>
<dbReference type="GO" id="GO:0045892">
    <property type="term" value="P:negative regulation of DNA-templated transcription"/>
    <property type="evidence" value="ECO:0007669"/>
    <property type="project" value="UniProtKB-ARBA"/>
</dbReference>
<keyword evidence="3" id="KW-0804">Transcription</keyword>
<dbReference type="GO" id="GO:0000976">
    <property type="term" value="F:transcription cis-regulatory region binding"/>
    <property type="evidence" value="ECO:0007669"/>
    <property type="project" value="TreeGrafter"/>
</dbReference>
<feature type="compositionally biased region" description="Basic residues" evidence="5">
    <location>
        <begin position="7"/>
        <end position="21"/>
    </location>
</feature>
<dbReference type="PANTHER" id="PTHR30055:SF234">
    <property type="entry name" value="HTH-TYPE TRANSCRIPTIONAL REGULATOR BETI"/>
    <property type="match status" value="1"/>
</dbReference>
<sequence length="398" mass="43646">MSTSGGRPRRSRSTAVRRRPADRRQQILDAAARAFSEGGYHAVRLDQIADDAGISAAALYRHFPNKYALFCETTSGLAERLAVAIAGVESDQPDPRTELSELLATIATTAIDNRRTGGLYRWESQYLDRSDAEPVRSVVITQHRRMRTQLIRIRPELSRADADLITSAMTSVVASPATHRASLPIRDAQTLLRDVAAGLVDVELPVPRLEPPAPAGLAPSAKREIILAESISLFAARGFHDVTIEEIGAASGVPASGVYRHFSGKAAILEAAFWRASDRTTACITDALAVSSTPREAIVELVRRYVEVWCGNRDLIMVYASEIGHLEPDRRTALRRQQRINVEEWTTWVVRSRPELGAARARYLVHAALAAISDLVRLDRSSEPARIGPLAQRILLGA</sequence>
<organism evidence="7 8">
    <name type="scientific">Gordonia desulfuricans</name>
    <dbReference type="NCBI Taxonomy" id="89051"/>
    <lineage>
        <taxon>Bacteria</taxon>
        <taxon>Bacillati</taxon>
        <taxon>Actinomycetota</taxon>
        <taxon>Actinomycetes</taxon>
        <taxon>Mycobacteriales</taxon>
        <taxon>Gordoniaceae</taxon>
        <taxon>Gordonia</taxon>
    </lineage>
</organism>
<dbReference type="GO" id="GO:0003700">
    <property type="term" value="F:DNA-binding transcription factor activity"/>
    <property type="evidence" value="ECO:0007669"/>
    <property type="project" value="TreeGrafter"/>
</dbReference>
<keyword evidence="1" id="KW-0805">Transcription regulation</keyword>
<proteinExistence type="predicted"/>
<comment type="caution">
    <text evidence="7">The sequence shown here is derived from an EMBL/GenBank/DDBJ whole genome shotgun (WGS) entry which is preliminary data.</text>
</comment>
<evidence type="ECO:0000313" key="7">
    <source>
        <dbReference type="EMBL" id="NDK88413.1"/>
    </source>
</evidence>
<feature type="region of interest" description="Disordered" evidence="5">
    <location>
        <begin position="1"/>
        <end position="22"/>
    </location>
</feature>
<dbReference type="AlphaFoldDB" id="A0A7K3LJS0"/>